<evidence type="ECO:0000256" key="5">
    <source>
        <dbReference type="ARBA" id="ARBA00038253"/>
    </source>
</evidence>
<evidence type="ECO:0000313" key="6">
    <source>
        <dbReference type="EMBL" id="GCE23828.1"/>
    </source>
</evidence>
<gene>
    <name evidence="6" type="ORF">KDK_76280</name>
</gene>
<comment type="similarity">
    <text evidence="5">Belongs to the Rap family.</text>
</comment>
<name>A0A402AXK9_9CHLR</name>
<evidence type="ECO:0000256" key="1">
    <source>
        <dbReference type="ARBA" id="ARBA00004496"/>
    </source>
</evidence>
<sequence>MFAMRDAIGHYEQARQLMTEHRLQVPTGELAHLFTRLGRAYEHRNEASAAHAIYQTMLESARHNADPGMECAALNHLAVLVSEDFSQLGNALALLQAALVVAERHQDRRGIAETQWSMARVNYYILNLDTSLTYAKQAYALACELEEQDLAAKTFNILAYTTRALGQWEEAAAFAEEARQHFVAQGDRMMEADCLSRIADARINCGQPYEGLTAARLAYAISCEIEHPWGQANCGYQLVRNLLEIGSYEEALTIALQCTEIARTLTFNIILFVNLVSLGLAYQALLLPEKALQAHLEALETSKKVPSSRYIGLSISLLCVDYALAGDWETAASYARQALAIRNPREVVCPEVPRWPETFALVQAGASAQATEDLEAFQQLFGGNKRCSISYARACAVLAEAQGESERARLCLQEASAAAKTIGLPGELWQAEAALARLYMARAEHEQATLAFARAAAIVEELAGKITNYELRSQFLASPQVQALFKRVSDPHDHRDLHT</sequence>
<comment type="caution">
    <text evidence="6">The sequence shown here is derived from an EMBL/GenBank/DDBJ whole genome shotgun (WGS) entry which is preliminary data.</text>
</comment>
<organism evidence="6 7">
    <name type="scientific">Dictyobacter kobayashii</name>
    <dbReference type="NCBI Taxonomy" id="2014872"/>
    <lineage>
        <taxon>Bacteria</taxon>
        <taxon>Bacillati</taxon>
        <taxon>Chloroflexota</taxon>
        <taxon>Ktedonobacteria</taxon>
        <taxon>Ktedonobacterales</taxon>
        <taxon>Dictyobacteraceae</taxon>
        <taxon>Dictyobacter</taxon>
    </lineage>
</organism>
<evidence type="ECO:0000256" key="2">
    <source>
        <dbReference type="ARBA" id="ARBA00022490"/>
    </source>
</evidence>
<comment type="subcellular location">
    <subcellularLocation>
        <location evidence="1">Cytoplasm</location>
    </subcellularLocation>
</comment>
<keyword evidence="7" id="KW-1185">Reference proteome</keyword>
<keyword evidence="4" id="KW-0802">TPR repeat</keyword>
<proteinExistence type="inferred from homology"/>
<dbReference type="EMBL" id="BIFS01000002">
    <property type="protein sequence ID" value="GCE23828.1"/>
    <property type="molecule type" value="Genomic_DNA"/>
</dbReference>
<evidence type="ECO:0000256" key="4">
    <source>
        <dbReference type="ARBA" id="ARBA00022803"/>
    </source>
</evidence>
<dbReference type="PANTHER" id="PTHR46630:SF1">
    <property type="entry name" value="TETRATRICOPEPTIDE REPEAT PROTEIN 29"/>
    <property type="match status" value="1"/>
</dbReference>
<reference evidence="7" key="1">
    <citation type="submission" date="2018-12" db="EMBL/GenBank/DDBJ databases">
        <title>Tengunoibacter tsumagoiensis gen. nov., sp. nov., Dictyobacter kobayashii sp. nov., D. alpinus sp. nov., and D. joshuensis sp. nov. and description of Dictyobacteraceae fam. nov. within the order Ktedonobacterales isolated from Tengu-no-mugimeshi.</title>
        <authorList>
            <person name="Wang C.M."/>
            <person name="Zheng Y."/>
            <person name="Sakai Y."/>
            <person name="Toyoda A."/>
            <person name="Minakuchi Y."/>
            <person name="Abe K."/>
            <person name="Yokota A."/>
            <person name="Yabe S."/>
        </authorList>
    </citation>
    <scope>NUCLEOTIDE SEQUENCE [LARGE SCALE GENOMIC DNA]</scope>
    <source>
        <strain evidence="7">Uno11</strain>
    </source>
</reference>
<dbReference type="PANTHER" id="PTHR46630">
    <property type="entry name" value="TETRATRICOPEPTIDE REPEAT PROTEIN 29"/>
    <property type="match status" value="1"/>
</dbReference>
<protein>
    <recommendedName>
        <fullName evidence="8">MalT-like TPR region domain-containing protein</fullName>
    </recommendedName>
</protein>
<evidence type="ECO:0000313" key="7">
    <source>
        <dbReference type="Proteomes" id="UP000287188"/>
    </source>
</evidence>
<dbReference type="SUPFAM" id="SSF48452">
    <property type="entry name" value="TPR-like"/>
    <property type="match status" value="2"/>
</dbReference>
<dbReference type="InterPro" id="IPR011990">
    <property type="entry name" value="TPR-like_helical_dom_sf"/>
</dbReference>
<evidence type="ECO:0000256" key="3">
    <source>
        <dbReference type="ARBA" id="ARBA00022737"/>
    </source>
</evidence>
<accession>A0A402AXK9</accession>
<keyword evidence="2" id="KW-0963">Cytoplasm</keyword>
<dbReference type="RefSeq" id="WP_136625353.1">
    <property type="nucleotide sequence ID" value="NZ_BIFS01000002.1"/>
</dbReference>
<keyword evidence="3" id="KW-0677">Repeat</keyword>
<dbReference type="GO" id="GO:0005737">
    <property type="term" value="C:cytoplasm"/>
    <property type="evidence" value="ECO:0007669"/>
    <property type="project" value="UniProtKB-SubCell"/>
</dbReference>
<dbReference type="Gene3D" id="1.25.40.10">
    <property type="entry name" value="Tetratricopeptide repeat domain"/>
    <property type="match status" value="2"/>
</dbReference>
<dbReference type="AlphaFoldDB" id="A0A402AXK9"/>
<dbReference type="InterPro" id="IPR051476">
    <property type="entry name" value="Bac_ResReg_Asp_Phosphatase"/>
</dbReference>
<dbReference type="Proteomes" id="UP000287188">
    <property type="component" value="Unassembled WGS sequence"/>
</dbReference>
<evidence type="ECO:0008006" key="8">
    <source>
        <dbReference type="Google" id="ProtNLM"/>
    </source>
</evidence>